<dbReference type="RefSeq" id="WP_161708262.1">
    <property type="nucleotide sequence ID" value="NZ_JAABLQ010000001.1"/>
</dbReference>
<feature type="transmembrane region" description="Helical" evidence="1">
    <location>
        <begin position="76"/>
        <end position="96"/>
    </location>
</feature>
<dbReference type="Proteomes" id="UP000586722">
    <property type="component" value="Unassembled WGS sequence"/>
</dbReference>
<evidence type="ECO:0000256" key="1">
    <source>
        <dbReference type="SAM" id="Phobius"/>
    </source>
</evidence>
<keyword evidence="1" id="KW-0812">Transmembrane</keyword>
<dbReference type="EMBL" id="JAABLQ010000001">
    <property type="protein sequence ID" value="NBN78119.1"/>
    <property type="molecule type" value="Genomic_DNA"/>
</dbReference>
<accession>A0A7X5J7X7</accession>
<feature type="transmembrane region" description="Helical" evidence="1">
    <location>
        <begin position="48"/>
        <end position="69"/>
    </location>
</feature>
<comment type="caution">
    <text evidence="2">The sequence shown here is derived from an EMBL/GenBank/DDBJ whole genome shotgun (WGS) entry which is preliminary data.</text>
</comment>
<sequence length="137" mass="13786">MIRLSSPAQPSAATSPLFRAGLALGGLAGALGVALSALAAHLDGTGLLSTAAEMLLFHAPAFLALAALAQVRKVPLLPLTLGLLALGLLLFAGDLVSRAFRDARLFPMAAPTGGMLLIVGWASAALSALVVRPRADP</sequence>
<feature type="transmembrane region" description="Helical" evidence="1">
    <location>
        <begin position="108"/>
        <end position="131"/>
    </location>
</feature>
<gene>
    <name evidence="2" type="ORF">GWI72_07560</name>
</gene>
<keyword evidence="1" id="KW-1133">Transmembrane helix</keyword>
<evidence type="ECO:0000313" key="3">
    <source>
        <dbReference type="Proteomes" id="UP000586722"/>
    </source>
</evidence>
<organism evidence="2 3">
    <name type="scientific">Pannonibacter tanglangensis</name>
    <dbReference type="NCBI Taxonomy" id="2750084"/>
    <lineage>
        <taxon>Bacteria</taxon>
        <taxon>Pseudomonadati</taxon>
        <taxon>Pseudomonadota</taxon>
        <taxon>Alphaproteobacteria</taxon>
        <taxon>Hyphomicrobiales</taxon>
        <taxon>Stappiaceae</taxon>
        <taxon>Pannonibacter</taxon>
    </lineage>
</organism>
<dbReference type="AlphaFoldDB" id="A0A7X5J7X7"/>
<reference evidence="3" key="1">
    <citation type="submission" date="2020-01" db="EMBL/GenBank/DDBJ databases">
        <authorList>
            <person name="Fang Y."/>
            <person name="Sun R."/>
            <person name="Nie L."/>
            <person name="He J."/>
            <person name="Hao L."/>
            <person name="Wang L."/>
            <person name="Su S."/>
            <person name="Lv E."/>
            <person name="Zhang Z."/>
            <person name="Xie R."/>
            <person name="Liu H."/>
        </authorList>
    </citation>
    <scope>NUCLEOTIDE SEQUENCE [LARGE SCALE GENOMIC DNA]</scope>
    <source>
        <strain evidence="3">XCT-53</strain>
    </source>
</reference>
<proteinExistence type="predicted"/>
<name>A0A7X5J7X7_9HYPH</name>
<dbReference type="Pfam" id="PF04241">
    <property type="entry name" value="DUF423"/>
    <property type="match status" value="1"/>
</dbReference>
<keyword evidence="3" id="KW-1185">Reference proteome</keyword>
<evidence type="ECO:0000313" key="2">
    <source>
        <dbReference type="EMBL" id="NBN78119.1"/>
    </source>
</evidence>
<keyword evidence="1" id="KW-0472">Membrane</keyword>
<protein>
    <submittedName>
        <fullName evidence="2">DUF423 domain-containing protein</fullName>
    </submittedName>
</protein>
<feature type="transmembrane region" description="Helical" evidence="1">
    <location>
        <begin position="21"/>
        <end position="42"/>
    </location>
</feature>
<dbReference type="InterPro" id="IPR006696">
    <property type="entry name" value="DUF423"/>
</dbReference>